<comment type="similarity">
    <text evidence="1 8">Belongs to the class-II aminoacyl-tRNA synthetase family.</text>
</comment>
<keyword evidence="4 8" id="KW-0067">ATP-binding</keyword>
<dbReference type="PROSITE" id="PS50862">
    <property type="entry name" value="AA_TRNA_LIGASE_II"/>
    <property type="match status" value="1"/>
</dbReference>
<dbReference type="Gene3D" id="3.40.50.800">
    <property type="entry name" value="Anticodon-binding domain"/>
    <property type="match status" value="1"/>
</dbReference>
<dbReference type="NCBIfam" id="TIGR00442">
    <property type="entry name" value="hisS"/>
    <property type="match status" value="1"/>
</dbReference>
<keyword evidence="2 8" id="KW-0436">Ligase</keyword>
<feature type="binding site" evidence="9">
    <location>
        <begin position="275"/>
        <end position="276"/>
    </location>
    <ligand>
        <name>L-histidine</name>
        <dbReference type="ChEBI" id="CHEBI:57595"/>
    </ligand>
</feature>
<dbReference type="SUPFAM" id="SSF52954">
    <property type="entry name" value="Class II aaRS ABD-related"/>
    <property type="match status" value="1"/>
</dbReference>
<dbReference type="Gene3D" id="3.30.930.10">
    <property type="entry name" value="Bira Bifunctional Protein, Domain 2"/>
    <property type="match status" value="1"/>
</dbReference>
<dbReference type="Proteomes" id="UP000229901">
    <property type="component" value="Unassembled WGS sequence"/>
</dbReference>
<sequence length="435" mass="49246">MSKTNLQRAKGVRDFGPAEKIERDRIIGIMKQVFESFGFSPIETPIIERYDTFASKYAQGQESDAMKESFKFTDQGKRDLVLRNDFTVPLSRFVAMNSDLPMPFKRYQMGQIFRDGPIKLGRYREFWQCDVDIVGRTNIADDAEVIQVILSLFDQLELDVEVVVNNRKIINAVLSQNNIPEKIREDFIISLDKIEKIGIDAVKEELEKKGITEKATTQILSDLGWQAKDNQARIKKLNELIEDKSGLEEMSNLLYLLNDPREVRFLPSLARGLAYYTGTVFEVVLKDQSKLSSSLAGGGRYDKMMAEFTGNKDLGGVGVGFGLETIFDAISLMSKGEEKQTMTQVYIVPLGADELKASMKVANRLREQGLNVDVDKLERKPQKKMKYANELKIPYVAVIGGDELNADSVMLKNMESGEQELVKVDEVKLKIQKYS</sequence>
<dbReference type="HAMAP" id="MF_00127">
    <property type="entry name" value="His_tRNA_synth"/>
    <property type="match status" value="1"/>
</dbReference>
<dbReference type="GO" id="GO:0005737">
    <property type="term" value="C:cytoplasm"/>
    <property type="evidence" value="ECO:0007669"/>
    <property type="project" value="UniProtKB-SubCell"/>
</dbReference>
<dbReference type="PANTHER" id="PTHR11476">
    <property type="entry name" value="HISTIDYL-TRNA SYNTHETASE"/>
    <property type="match status" value="1"/>
</dbReference>
<feature type="binding site" evidence="9">
    <location>
        <position position="128"/>
    </location>
    <ligand>
        <name>L-histidine</name>
        <dbReference type="ChEBI" id="CHEBI:57595"/>
    </ligand>
</feature>
<gene>
    <name evidence="8 11" type="primary">hisS</name>
    <name evidence="11" type="ORF">COT97_03045</name>
</gene>
<evidence type="ECO:0000313" key="12">
    <source>
        <dbReference type="Proteomes" id="UP000229901"/>
    </source>
</evidence>
<dbReference type="CDD" id="cd00859">
    <property type="entry name" value="HisRS_anticodon"/>
    <property type="match status" value="1"/>
</dbReference>
<comment type="subunit">
    <text evidence="8">Homodimer.</text>
</comment>
<name>A0A2H0V4Y7_9BACT</name>
<evidence type="ECO:0000256" key="1">
    <source>
        <dbReference type="ARBA" id="ARBA00008226"/>
    </source>
</evidence>
<dbReference type="EC" id="6.1.1.21" evidence="8"/>
<dbReference type="PANTHER" id="PTHR11476:SF7">
    <property type="entry name" value="HISTIDINE--TRNA LIGASE"/>
    <property type="match status" value="1"/>
</dbReference>
<dbReference type="InterPro" id="IPR004154">
    <property type="entry name" value="Anticodon-bd"/>
</dbReference>
<keyword evidence="6 8" id="KW-0030">Aminoacyl-tRNA synthetase</keyword>
<dbReference type="InterPro" id="IPR033656">
    <property type="entry name" value="HisRS_anticodon"/>
</dbReference>
<evidence type="ECO:0000256" key="3">
    <source>
        <dbReference type="ARBA" id="ARBA00022741"/>
    </source>
</evidence>
<evidence type="ECO:0000256" key="8">
    <source>
        <dbReference type="HAMAP-Rule" id="MF_00127"/>
    </source>
</evidence>
<dbReference type="InterPro" id="IPR036621">
    <property type="entry name" value="Anticodon-bd_dom_sf"/>
</dbReference>
<dbReference type="InterPro" id="IPR015807">
    <property type="entry name" value="His-tRNA-ligase"/>
</dbReference>
<feature type="binding site" evidence="9">
    <location>
        <begin position="85"/>
        <end position="87"/>
    </location>
    <ligand>
        <name>L-histidine</name>
        <dbReference type="ChEBI" id="CHEBI:57595"/>
    </ligand>
</feature>
<dbReference type="InterPro" id="IPR041715">
    <property type="entry name" value="HisRS-like_core"/>
</dbReference>
<keyword evidence="5 8" id="KW-0648">Protein biosynthesis</keyword>
<evidence type="ECO:0000256" key="6">
    <source>
        <dbReference type="ARBA" id="ARBA00023146"/>
    </source>
</evidence>
<dbReference type="AlphaFoldDB" id="A0A2H0V4Y7"/>
<evidence type="ECO:0000256" key="7">
    <source>
        <dbReference type="ARBA" id="ARBA00047639"/>
    </source>
</evidence>
<feature type="binding site" evidence="9">
    <location>
        <position position="132"/>
    </location>
    <ligand>
        <name>L-histidine</name>
        <dbReference type="ChEBI" id="CHEBI:57595"/>
    </ligand>
</feature>
<evidence type="ECO:0000256" key="5">
    <source>
        <dbReference type="ARBA" id="ARBA00022917"/>
    </source>
</evidence>
<dbReference type="InterPro" id="IPR006195">
    <property type="entry name" value="aa-tRNA-synth_II"/>
</dbReference>
<evidence type="ECO:0000259" key="10">
    <source>
        <dbReference type="PROSITE" id="PS50862"/>
    </source>
</evidence>
<keyword evidence="8" id="KW-0963">Cytoplasm</keyword>
<dbReference type="GO" id="GO:0004821">
    <property type="term" value="F:histidine-tRNA ligase activity"/>
    <property type="evidence" value="ECO:0007669"/>
    <property type="project" value="UniProtKB-UniRule"/>
</dbReference>
<organism evidence="11 12">
    <name type="scientific">Candidatus Falkowbacteria bacterium CG10_big_fil_rev_8_21_14_0_10_39_11</name>
    <dbReference type="NCBI Taxonomy" id="1974565"/>
    <lineage>
        <taxon>Bacteria</taxon>
        <taxon>Candidatus Falkowiibacteriota</taxon>
    </lineage>
</organism>
<dbReference type="PIRSF" id="PIRSF001549">
    <property type="entry name" value="His-tRNA_synth"/>
    <property type="match status" value="1"/>
</dbReference>
<dbReference type="Pfam" id="PF03129">
    <property type="entry name" value="HGTP_anticodon"/>
    <property type="match status" value="1"/>
</dbReference>
<dbReference type="InterPro" id="IPR004516">
    <property type="entry name" value="HisRS/HisZ"/>
</dbReference>
<comment type="caution">
    <text evidence="11">The sequence shown here is derived from an EMBL/GenBank/DDBJ whole genome shotgun (WGS) entry which is preliminary data.</text>
</comment>
<keyword evidence="3 8" id="KW-0547">Nucleotide-binding</keyword>
<dbReference type="CDD" id="cd00773">
    <property type="entry name" value="HisRS-like_core"/>
    <property type="match status" value="1"/>
</dbReference>
<dbReference type="GO" id="GO:0006427">
    <property type="term" value="P:histidyl-tRNA aminoacylation"/>
    <property type="evidence" value="ECO:0007669"/>
    <property type="project" value="UniProtKB-UniRule"/>
</dbReference>
<evidence type="ECO:0000256" key="4">
    <source>
        <dbReference type="ARBA" id="ARBA00022840"/>
    </source>
</evidence>
<feature type="domain" description="Aminoacyl-transfer RNA synthetases class-II family profile" evidence="10">
    <location>
        <begin position="23"/>
        <end position="349"/>
    </location>
</feature>
<comment type="subcellular location">
    <subcellularLocation>
        <location evidence="8">Cytoplasm</location>
    </subcellularLocation>
</comment>
<feature type="binding site" evidence="9">
    <location>
        <position position="114"/>
    </location>
    <ligand>
        <name>L-histidine</name>
        <dbReference type="ChEBI" id="CHEBI:57595"/>
    </ligand>
</feature>
<feature type="binding site" evidence="9">
    <location>
        <position position="271"/>
    </location>
    <ligand>
        <name>L-histidine</name>
        <dbReference type="ChEBI" id="CHEBI:57595"/>
    </ligand>
</feature>
<dbReference type="Pfam" id="PF13393">
    <property type="entry name" value="tRNA-synt_His"/>
    <property type="match status" value="1"/>
</dbReference>
<dbReference type="EMBL" id="PFAP01000018">
    <property type="protein sequence ID" value="PIR94121.1"/>
    <property type="molecule type" value="Genomic_DNA"/>
</dbReference>
<evidence type="ECO:0000256" key="9">
    <source>
        <dbReference type="PIRSR" id="PIRSR001549-1"/>
    </source>
</evidence>
<evidence type="ECO:0000256" key="2">
    <source>
        <dbReference type="ARBA" id="ARBA00022598"/>
    </source>
</evidence>
<proteinExistence type="inferred from homology"/>
<accession>A0A2H0V4Y7</accession>
<reference evidence="12" key="1">
    <citation type="submission" date="2017-09" db="EMBL/GenBank/DDBJ databases">
        <title>Depth-based differentiation of microbial function through sediment-hosted aquifers and enrichment of novel symbionts in the deep terrestrial subsurface.</title>
        <authorList>
            <person name="Probst A.J."/>
            <person name="Ladd B."/>
            <person name="Jarett J.K."/>
            <person name="Geller-Mcgrath D.E."/>
            <person name="Sieber C.M.K."/>
            <person name="Emerson J.B."/>
            <person name="Anantharaman K."/>
            <person name="Thomas B.C."/>
            <person name="Malmstrom R."/>
            <person name="Stieglmeier M."/>
            <person name="Klingl A."/>
            <person name="Woyke T."/>
            <person name="Ryan C.M."/>
            <person name="Banfield J.F."/>
        </authorList>
    </citation>
    <scope>NUCLEOTIDE SEQUENCE [LARGE SCALE GENOMIC DNA]</scope>
</reference>
<protein>
    <recommendedName>
        <fullName evidence="8">Histidine--tRNA ligase</fullName>
        <ecNumber evidence="8">6.1.1.21</ecNumber>
    </recommendedName>
    <alternativeName>
        <fullName evidence="8">Histidyl-tRNA synthetase</fullName>
        <shortName evidence="8">HisRS</shortName>
    </alternativeName>
</protein>
<comment type="catalytic activity">
    <reaction evidence="7 8">
        <text>tRNA(His) + L-histidine + ATP = L-histidyl-tRNA(His) + AMP + diphosphate + H(+)</text>
        <dbReference type="Rhea" id="RHEA:17313"/>
        <dbReference type="Rhea" id="RHEA-COMP:9665"/>
        <dbReference type="Rhea" id="RHEA-COMP:9689"/>
        <dbReference type="ChEBI" id="CHEBI:15378"/>
        <dbReference type="ChEBI" id="CHEBI:30616"/>
        <dbReference type="ChEBI" id="CHEBI:33019"/>
        <dbReference type="ChEBI" id="CHEBI:57595"/>
        <dbReference type="ChEBI" id="CHEBI:78442"/>
        <dbReference type="ChEBI" id="CHEBI:78527"/>
        <dbReference type="ChEBI" id="CHEBI:456215"/>
        <dbReference type="EC" id="6.1.1.21"/>
    </reaction>
</comment>
<evidence type="ECO:0000313" key="11">
    <source>
        <dbReference type="EMBL" id="PIR94121.1"/>
    </source>
</evidence>
<dbReference type="GO" id="GO:0005524">
    <property type="term" value="F:ATP binding"/>
    <property type="evidence" value="ECO:0007669"/>
    <property type="project" value="UniProtKB-UniRule"/>
</dbReference>
<dbReference type="SUPFAM" id="SSF55681">
    <property type="entry name" value="Class II aaRS and biotin synthetases"/>
    <property type="match status" value="1"/>
</dbReference>
<dbReference type="InterPro" id="IPR045864">
    <property type="entry name" value="aa-tRNA-synth_II/BPL/LPL"/>
</dbReference>